<evidence type="ECO:0000256" key="1">
    <source>
        <dbReference type="SAM" id="MobiDB-lite"/>
    </source>
</evidence>
<proteinExistence type="predicted"/>
<evidence type="ECO:0000313" key="3">
    <source>
        <dbReference type="Proteomes" id="UP000186601"/>
    </source>
</evidence>
<name>A0A2R6NSS5_9APHY</name>
<evidence type="ECO:0000313" key="2">
    <source>
        <dbReference type="EMBL" id="PSR75619.1"/>
    </source>
</evidence>
<feature type="compositionally biased region" description="Basic and acidic residues" evidence="1">
    <location>
        <begin position="1"/>
        <end position="10"/>
    </location>
</feature>
<accession>A0A2R6NSS5</accession>
<sequence length="124" mass="13976">MGADLDHGPAEEPDVDEEAEDVDVDGGDVEVAASEDGSGGIVHEIQEWCKDSSNILSSYFKIRSGINEFQSPVVPFTVMSRYQEIRRRTFVNRSLYIRNVTLKFIACIFELTDIDYRKNKVVAI</sequence>
<reference evidence="2 3" key="1">
    <citation type="submission" date="2018-02" db="EMBL/GenBank/DDBJ databases">
        <title>Genome sequence of the basidiomycete white-rot fungus Phlebia centrifuga.</title>
        <authorList>
            <person name="Granchi Z."/>
            <person name="Peng M."/>
            <person name="de Vries R.P."/>
            <person name="Hilden K."/>
            <person name="Makela M.R."/>
            <person name="Grigoriev I."/>
            <person name="Riley R."/>
        </authorList>
    </citation>
    <scope>NUCLEOTIDE SEQUENCE [LARGE SCALE GENOMIC DNA]</scope>
    <source>
        <strain evidence="2 3">FBCC195</strain>
    </source>
</reference>
<dbReference type="Proteomes" id="UP000186601">
    <property type="component" value="Unassembled WGS sequence"/>
</dbReference>
<comment type="caution">
    <text evidence="2">The sequence shown here is derived from an EMBL/GenBank/DDBJ whole genome shotgun (WGS) entry which is preliminary data.</text>
</comment>
<dbReference type="EMBL" id="MLYV02000882">
    <property type="protein sequence ID" value="PSR75619.1"/>
    <property type="molecule type" value="Genomic_DNA"/>
</dbReference>
<dbReference type="AlphaFoldDB" id="A0A2R6NSS5"/>
<organism evidence="2 3">
    <name type="scientific">Hermanssonia centrifuga</name>
    <dbReference type="NCBI Taxonomy" id="98765"/>
    <lineage>
        <taxon>Eukaryota</taxon>
        <taxon>Fungi</taxon>
        <taxon>Dikarya</taxon>
        <taxon>Basidiomycota</taxon>
        <taxon>Agaricomycotina</taxon>
        <taxon>Agaricomycetes</taxon>
        <taxon>Polyporales</taxon>
        <taxon>Meruliaceae</taxon>
        <taxon>Hermanssonia</taxon>
    </lineage>
</organism>
<feature type="compositionally biased region" description="Acidic residues" evidence="1">
    <location>
        <begin position="11"/>
        <end position="27"/>
    </location>
</feature>
<feature type="region of interest" description="Disordered" evidence="1">
    <location>
        <begin position="1"/>
        <end position="27"/>
    </location>
</feature>
<gene>
    <name evidence="2" type="ORF">PHLCEN_2v9020</name>
</gene>
<protein>
    <submittedName>
        <fullName evidence="2">Uncharacterized protein</fullName>
    </submittedName>
</protein>
<keyword evidence="3" id="KW-1185">Reference proteome</keyword>